<dbReference type="EMBL" id="OU895879">
    <property type="protein sequence ID" value="CAG9806683.1"/>
    <property type="molecule type" value="Genomic_DNA"/>
</dbReference>
<reference evidence="3" key="1">
    <citation type="submission" date="2022-01" db="EMBL/GenBank/DDBJ databases">
        <authorList>
            <person name="King R."/>
        </authorList>
    </citation>
    <scope>NUCLEOTIDE SEQUENCE</scope>
</reference>
<reference evidence="3" key="2">
    <citation type="submission" date="2022-10" db="EMBL/GenBank/DDBJ databases">
        <authorList>
            <consortium name="ENA_rothamsted_submissions"/>
            <consortium name="culmorum"/>
            <person name="King R."/>
        </authorList>
    </citation>
    <scope>NUCLEOTIDE SEQUENCE</scope>
</reference>
<dbReference type="GO" id="GO:0008270">
    <property type="term" value="F:zinc ion binding"/>
    <property type="evidence" value="ECO:0007669"/>
    <property type="project" value="InterPro"/>
</dbReference>
<feature type="region of interest" description="Disordered" evidence="1">
    <location>
        <begin position="344"/>
        <end position="371"/>
    </location>
</feature>
<feature type="region of interest" description="Disordered" evidence="1">
    <location>
        <begin position="195"/>
        <end position="234"/>
    </location>
</feature>
<dbReference type="Pfam" id="PF07776">
    <property type="entry name" value="zf-AD"/>
    <property type="match status" value="1"/>
</dbReference>
<keyword evidence="4" id="KW-1185">Reference proteome</keyword>
<evidence type="ECO:0000259" key="2">
    <source>
        <dbReference type="Pfam" id="PF07776"/>
    </source>
</evidence>
<feature type="compositionally biased region" description="Acidic residues" evidence="1">
    <location>
        <begin position="195"/>
        <end position="207"/>
    </location>
</feature>
<feature type="domain" description="ZAD" evidence="2">
    <location>
        <begin position="17"/>
        <end position="90"/>
    </location>
</feature>
<dbReference type="InterPro" id="IPR012934">
    <property type="entry name" value="Znf_AD"/>
</dbReference>
<dbReference type="Proteomes" id="UP001153620">
    <property type="component" value="Chromosome 3"/>
</dbReference>
<protein>
    <recommendedName>
        <fullName evidence="2">ZAD domain-containing protein</fullName>
    </recommendedName>
</protein>
<dbReference type="GO" id="GO:0005634">
    <property type="term" value="C:nucleus"/>
    <property type="evidence" value="ECO:0007669"/>
    <property type="project" value="InterPro"/>
</dbReference>
<sequence>MATKRINIVDVFEAKLCGLCGSNELSQFFSINDNFVEYSGIFIPFRQILAESLNINISKEDGESMEICLDCKDKSLKFYHFKQKVKDVQAHIPKSSSKKSKSQTLQKSSKVVHSIYKIIENYTEKCSISKIRVDEKSKKLIIESNDQPQHIEKLRYVQAEDYEENAIDPTVIKQEPIVLCGQSLINESVDENYFNEDYDDDETDPDYSSDYSKATTSHEALPPPPKVLKRGRPSKPRDIEYDIGSLDLSVVDVVNLFNPDANKFSDKYGDVLRKLVYDKYKTRIVINFSFIGKSRVRATVRCEKCKQNYKIEGNKDDLIDKVETTFMVRCNRIDFCRCGYVPRKSERTASPKKVEPVEKEEIEDENHDDDN</sequence>
<evidence type="ECO:0000256" key="1">
    <source>
        <dbReference type="SAM" id="MobiDB-lite"/>
    </source>
</evidence>
<dbReference type="OrthoDB" id="10608275at2759"/>
<feature type="compositionally biased region" description="Acidic residues" evidence="1">
    <location>
        <begin position="360"/>
        <end position="371"/>
    </location>
</feature>
<accession>A0A9N9S065</accession>
<dbReference type="Gene3D" id="3.40.1800.20">
    <property type="match status" value="1"/>
</dbReference>
<evidence type="ECO:0000313" key="3">
    <source>
        <dbReference type="EMBL" id="CAG9806683.1"/>
    </source>
</evidence>
<name>A0A9N9S065_9DIPT</name>
<gene>
    <name evidence="3" type="ORF">CHIRRI_LOCUS9538</name>
</gene>
<dbReference type="SUPFAM" id="SSF57716">
    <property type="entry name" value="Glucocorticoid receptor-like (DNA-binding domain)"/>
    <property type="match status" value="1"/>
</dbReference>
<feature type="compositionally biased region" description="Basic and acidic residues" evidence="1">
    <location>
        <begin position="344"/>
        <end position="359"/>
    </location>
</feature>
<proteinExistence type="predicted"/>
<dbReference type="AlphaFoldDB" id="A0A9N9S065"/>
<evidence type="ECO:0000313" key="4">
    <source>
        <dbReference type="Proteomes" id="UP001153620"/>
    </source>
</evidence>
<organism evidence="3 4">
    <name type="scientific">Chironomus riparius</name>
    <dbReference type="NCBI Taxonomy" id="315576"/>
    <lineage>
        <taxon>Eukaryota</taxon>
        <taxon>Metazoa</taxon>
        <taxon>Ecdysozoa</taxon>
        <taxon>Arthropoda</taxon>
        <taxon>Hexapoda</taxon>
        <taxon>Insecta</taxon>
        <taxon>Pterygota</taxon>
        <taxon>Neoptera</taxon>
        <taxon>Endopterygota</taxon>
        <taxon>Diptera</taxon>
        <taxon>Nematocera</taxon>
        <taxon>Chironomoidea</taxon>
        <taxon>Chironomidae</taxon>
        <taxon>Chironominae</taxon>
        <taxon>Chironomus</taxon>
    </lineage>
</organism>